<accession>A0A424YY25</accession>
<evidence type="ECO:0000256" key="1">
    <source>
        <dbReference type="SAM" id="Phobius"/>
    </source>
</evidence>
<dbReference type="EMBL" id="QZAB01000299">
    <property type="protein sequence ID" value="RQD85450.1"/>
    <property type="molecule type" value="Genomic_DNA"/>
</dbReference>
<feature type="transmembrane region" description="Helical" evidence="1">
    <location>
        <begin position="87"/>
        <end position="114"/>
    </location>
</feature>
<keyword evidence="1" id="KW-0812">Transmembrane</keyword>
<feature type="transmembrane region" description="Helical" evidence="1">
    <location>
        <begin position="51"/>
        <end position="75"/>
    </location>
</feature>
<dbReference type="Pfam" id="PF17647">
    <property type="entry name" value="DUF5518"/>
    <property type="match status" value="1"/>
</dbReference>
<reference evidence="2 3" key="1">
    <citation type="submission" date="2018-08" db="EMBL/GenBank/DDBJ databases">
        <title>The metabolism and importance of syntrophic acetate oxidation coupled to methane or sulfide production in haloalkaline environments.</title>
        <authorList>
            <person name="Timmers P.H.A."/>
            <person name="Vavourakis C.D."/>
            <person name="Sorokin D.Y."/>
            <person name="Sinninghe Damste J.S."/>
            <person name="Muyzer G."/>
            <person name="Stams A.J.M."/>
            <person name="Plugge C.M."/>
        </authorList>
    </citation>
    <scope>NUCLEOTIDE SEQUENCE [LARGE SCALE GENOMIC DNA]</scope>
    <source>
        <strain evidence="2">MSAO_Arc3</strain>
    </source>
</reference>
<sequence length="120" mass="12782">MKKEIKGAFIAILSTLILYTIPGIDFIAPFAGGFIGSYFTVSNSSEGFSVGFWMTIIMIIPSILLAALVAIGLIYSGMVFLGYLGAFSIIIITLILLTHIAILGTIGSILGGWFNSRQVS</sequence>
<comment type="caution">
    <text evidence="2">The sequence shown here is derived from an EMBL/GenBank/DDBJ whole genome shotgun (WGS) entry which is preliminary data.</text>
</comment>
<dbReference type="AlphaFoldDB" id="A0A424YY25"/>
<name>A0A424YY25_9EURY</name>
<keyword evidence="1" id="KW-1133">Transmembrane helix</keyword>
<evidence type="ECO:0000313" key="3">
    <source>
        <dbReference type="Proteomes" id="UP000284763"/>
    </source>
</evidence>
<proteinExistence type="predicted"/>
<gene>
    <name evidence="2" type="ORF">D5R95_04670</name>
</gene>
<feature type="transmembrane region" description="Helical" evidence="1">
    <location>
        <begin position="7"/>
        <end position="31"/>
    </location>
</feature>
<evidence type="ECO:0000313" key="2">
    <source>
        <dbReference type="EMBL" id="RQD85450.1"/>
    </source>
</evidence>
<organism evidence="2 3">
    <name type="scientific">Methanosalsum natronophilum</name>
    <dbReference type="NCBI Taxonomy" id="768733"/>
    <lineage>
        <taxon>Archaea</taxon>
        <taxon>Methanobacteriati</taxon>
        <taxon>Methanobacteriota</taxon>
        <taxon>Stenosarchaea group</taxon>
        <taxon>Methanomicrobia</taxon>
        <taxon>Methanosarcinales</taxon>
        <taxon>Methanosarcinaceae</taxon>
        <taxon>Methanosalsum</taxon>
    </lineage>
</organism>
<evidence type="ECO:0008006" key="4">
    <source>
        <dbReference type="Google" id="ProtNLM"/>
    </source>
</evidence>
<dbReference type="InterPro" id="IPR040493">
    <property type="entry name" value="DUF5518"/>
</dbReference>
<dbReference type="Proteomes" id="UP000284763">
    <property type="component" value="Unassembled WGS sequence"/>
</dbReference>
<keyword evidence="1" id="KW-0472">Membrane</keyword>
<protein>
    <recommendedName>
        <fullName evidence="4">DUF5518 domain-containing protein</fullName>
    </recommendedName>
</protein>